<dbReference type="Gene3D" id="1.20.870.10">
    <property type="entry name" value="Son of sevenless (SoS) protein Chain: S domain 1"/>
    <property type="match status" value="1"/>
</dbReference>
<evidence type="ECO:0000256" key="1">
    <source>
        <dbReference type="PROSITE-ProRule" id="PRU00135"/>
    </source>
</evidence>
<gene>
    <name evidence="4" type="ORF">DACRYDRAFT_117302</name>
</gene>
<dbReference type="InterPro" id="IPR000651">
    <property type="entry name" value="Ras-like_Gua-exchang_fac_N"/>
</dbReference>
<keyword evidence="5" id="KW-1185">Reference proteome</keyword>
<dbReference type="InterPro" id="IPR023578">
    <property type="entry name" value="Ras_GEF_dom_sf"/>
</dbReference>
<dbReference type="PROSITE" id="PS50212">
    <property type="entry name" value="RASGEF_NTER"/>
    <property type="match status" value="1"/>
</dbReference>
<proteinExistence type="predicted"/>
<dbReference type="Proteomes" id="UP000030653">
    <property type="component" value="Unassembled WGS sequence"/>
</dbReference>
<protein>
    <recommendedName>
        <fullName evidence="3">N-terminal Ras-GEF domain-containing protein</fullName>
    </recommendedName>
</protein>
<feature type="domain" description="N-terminal Ras-GEF" evidence="3">
    <location>
        <begin position="8"/>
        <end position="147"/>
    </location>
</feature>
<dbReference type="EMBL" id="JH795867">
    <property type="protein sequence ID" value="EJU00249.1"/>
    <property type="molecule type" value="Genomic_DNA"/>
</dbReference>
<name>M5FVE3_DACPD</name>
<evidence type="ECO:0000313" key="4">
    <source>
        <dbReference type="EMBL" id="EJU00249.1"/>
    </source>
</evidence>
<dbReference type="GO" id="GO:0005085">
    <property type="term" value="F:guanyl-nucleotide exchange factor activity"/>
    <property type="evidence" value="ECO:0007669"/>
    <property type="project" value="UniProtKB-KW"/>
</dbReference>
<dbReference type="RefSeq" id="XP_040627146.1">
    <property type="nucleotide sequence ID" value="XM_040770357.1"/>
</dbReference>
<evidence type="ECO:0000259" key="3">
    <source>
        <dbReference type="PROSITE" id="PS50212"/>
    </source>
</evidence>
<dbReference type="Pfam" id="PF00618">
    <property type="entry name" value="RasGEF_N"/>
    <property type="match status" value="1"/>
</dbReference>
<organism evidence="4 5">
    <name type="scientific">Dacryopinax primogenitus (strain DJM 731)</name>
    <name type="common">Brown rot fungus</name>
    <dbReference type="NCBI Taxonomy" id="1858805"/>
    <lineage>
        <taxon>Eukaryota</taxon>
        <taxon>Fungi</taxon>
        <taxon>Dikarya</taxon>
        <taxon>Basidiomycota</taxon>
        <taxon>Agaricomycotina</taxon>
        <taxon>Dacrymycetes</taxon>
        <taxon>Dacrymycetales</taxon>
        <taxon>Dacrymycetaceae</taxon>
        <taxon>Dacryopinax</taxon>
    </lineage>
</organism>
<keyword evidence="1" id="KW-0344">Guanine-nucleotide releasing factor</keyword>
<reference evidence="4 5" key="1">
    <citation type="journal article" date="2012" name="Science">
        <title>The Paleozoic origin of enzymatic lignin decomposition reconstructed from 31 fungal genomes.</title>
        <authorList>
            <person name="Floudas D."/>
            <person name="Binder M."/>
            <person name="Riley R."/>
            <person name="Barry K."/>
            <person name="Blanchette R.A."/>
            <person name="Henrissat B."/>
            <person name="Martinez A.T."/>
            <person name="Otillar R."/>
            <person name="Spatafora J.W."/>
            <person name="Yadav J.S."/>
            <person name="Aerts A."/>
            <person name="Benoit I."/>
            <person name="Boyd A."/>
            <person name="Carlson A."/>
            <person name="Copeland A."/>
            <person name="Coutinho P.M."/>
            <person name="de Vries R.P."/>
            <person name="Ferreira P."/>
            <person name="Findley K."/>
            <person name="Foster B."/>
            <person name="Gaskell J."/>
            <person name="Glotzer D."/>
            <person name="Gorecki P."/>
            <person name="Heitman J."/>
            <person name="Hesse C."/>
            <person name="Hori C."/>
            <person name="Igarashi K."/>
            <person name="Jurgens J.A."/>
            <person name="Kallen N."/>
            <person name="Kersten P."/>
            <person name="Kohler A."/>
            <person name="Kuees U."/>
            <person name="Kumar T.K.A."/>
            <person name="Kuo A."/>
            <person name="LaButti K."/>
            <person name="Larrondo L.F."/>
            <person name="Lindquist E."/>
            <person name="Ling A."/>
            <person name="Lombard V."/>
            <person name="Lucas S."/>
            <person name="Lundell T."/>
            <person name="Martin R."/>
            <person name="McLaughlin D.J."/>
            <person name="Morgenstern I."/>
            <person name="Morin E."/>
            <person name="Murat C."/>
            <person name="Nagy L.G."/>
            <person name="Nolan M."/>
            <person name="Ohm R.A."/>
            <person name="Patyshakuliyeva A."/>
            <person name="Rokas A."/>
            <person name="Ruiz-Duenas F.J."/>
            <person name="Sabat G."/>
            <person name="Salamov A."/>
            <person name="Samejima M."/>
            <person name="Schmutz J."/>
            <person name="Slot J.C."/>
            <person name="St John F."/>
            <person name="Stenlid J."/>
            <person name="Sun H."/>
            <person name="Sun S."/>
            <person name="Syed K."/>
            <person name="Tsang A."/>
            <person name="Wiebenga A."/>
            <person name="Young D."/>
            <person name="Pisabarro A."/>
            <person name="Eastwood D.C."/>
            <person name="Martin F."/>
            <person name="Cullen D."/>
            <person name="Grigoriev I.V."/>
            <person name="Hibbett D.S."/>
        </authorList>
    </citation>
    <scope>NUCLEOTIDE SEQUENCE [LARGE SCALE GENOMIC DNA]</scope>
    <source>
        <strain evidence="4 5">DJM-731 SS1</strain>
    </source>
</reference>
<sequence>MTRGLSSGPLPPRRSSQQALPGKLTSSLDYDILLDTLISYRPFLPPAALARLLIMRFMWTLQQPPADYHPTEIKRQEVVRKIVRLRTMLVMRCWLQVFFRVDFVHNKEARDVLVLKLVRRLKRIVRECKDAYNRDVQTEFELGQKDSPIAPSAAPLPPVRHNANPVPPEEQNAEDIDLSDLSPRPSVDYDRLAGRSAAEQYAHMATYGKPNPSSQLRESIRGLADFVAPHQTATVET</sequence>
<evidence type="ECO:0000313" key="5">
    <source>
        <dbReference type="Proteomes" id="UP000030653"/>
    </source>
</evidence>
<feature type="region of interest" description="Disordered" evidence="2">
    <location>
        <begin position="1"/>
        <end position="22"/>
    </location>
</feature>
<dbReference type="OrthoDB" id="10254377at2759"/>
<dbReference type="GeneID" id="63685419"/>
<dbReference type="SUPFAM" id="SSF48366">
    <property type="entry name" value="Ras GEF"/>
    <property type="match status" value="1"/>
</dbReference>
<feature type="region of interest" description="Disordered" evidence="2">
    <location>
        <begin position="143"/>
        <end position="195"/>
    </location>
</feature>
<feature type="compositionally biased region" description="Low complexity" evidence="2">
    <location>
        <begin position="1"/>
        <end position="16"/>
    </location>
</feature>
<dbReference type="HOGENOM" id="CLU_1170606_0_0_1"/>
<accession>M5FVE3</accession>
<dbReference type="AlphaFoldDB" id="M5FVE3"/>
<dbReference type="STRING" id="1858805.M5FVE3"/>
<evidence type="ECO:0000256" key="2">
    <source>
        <dbReference type="SAM" id="MobiDB-lite"/>
    </source>
</evidence>